<sequence length="430" mass="49705">MDNHIKEDLVYRDGYRYPFQMIRSSLVYPGVFKSMEKPHGFQHEMKFIIDELLKGKKYHNALFKKGSKSFSAHRLQEALALLLAEGIITIIYENKKPQKGRLWIEKIIELDLRAQEELTATHKDSRNPKKDLEALESEIKSILRGIKHPFSSTLQDFVHNEKIAGPTEDFSVTPKAWITFRSIILALAYLLYNYEKNVDEPLRIISQRVWGKSKILERFKHELTKLAHQYIDSSIKLNLTPEQIYFHGDISFTFHGHPLSGLAGFPVIITEETAKGLKPVEAKISTILVIENLAPFLKLLQKRYVDSPDILLLYSEGYMSTLKKQFLNKVLEMTQVPVHVWSDLDAEGLQIALDIIRHVQRQGWVAKPVLMTANELALSSGKYQGCNRLLLEDDELSHWFADVIDFVKDGKNMEQEELLLYYEAIRDRLP</sequence>
<protein>
    <submittedName>
        <fullName evidence="2">DUF2399 domain-containing protein</fullName>
    </submittedName>
</protein>
<dbReference type="EMBL" id="WNKU01000027">
    <property type="protein sequence ID" value="MTV50538.1"/>
    <property type="molecule type" value="Genomic_DNA"/>
</dbReference>
<proteinExistence type="predicted"/>
<dbReference type="InterPro" id="IPR024534">
    <property type="entry name" value="JetD_C"/>
</dbReference>
<dbReference type="OrthoDB" id="186173at2"/>
<keyword evidence="3" id="KW-1185">Reference proteome</keyword>
<accession>A0A6I3SNH3</accession>
<dbReference type="Pfam" id="PF09983">
    <property type="entry name" value="JetD_C"/>
    <property type="match status" value="1"/>
</dbReference>
<dbReference type="SUPFAM" id="SSF56726">
    <property type="entry name" value="DNA topoisomerase IV, alpha subunit"/>
    <property type="match status" value="1"/>
</dbReference>
<evidence type="ECO:0000259" key="1">
    <source>
        <dbReference type="Pfam" id="PF09983"/>
    </source>
</evidence>
<dbReference type="InterPro" id="IPR036078">
    <property type="entry name" value="Spo11/TopoVI_A_sf"/>
</dbReference>
<dbReference type="AlphaFoldDB" id="A0A6I3SNH3"/>
<dbReference type="GO" id="GO:0005694">
    <property type="term" value="C:chromosome"/>
    <property type="evidence" value="ECO:0007669"/>
    <property type="project" value="InterPro"/>
</dbReference>
<organism evidence="2 3">
    <name type="scientific">Heliobacterium mobile</name>
    <name type="common">Heliobacillus mobilis</name>
    <dbReference type="NCBI Taxonomy" id="28064"/>
    <lineage>
        <taxon>Bacteria</taxon>
        <taxon>Bacillati</taxon>
        <taxon>Bacillota</taxon>
        <taxon>Clostridia</taxon>
        <taxon>Eubacteriales</taxon>
        <taxon>Heliobacteriaceae</taxon>
        <taxon>Heliobacterium</taxon>
    </lineage>
</organism>
<name>A0A6I3SNH3_HELMO</name>
<feature type="domain" description="Wadjet protein JetD C-terminal" evidence="1">
    <location>
        <begin position="267"/>
        <end position="418"/>
    </location>
</feature>
<dbReference type="Proteomes" id="UP000430670">
    <property type="component" value="Unassembled WGS sequence"/>
</dbReference>
<evidence type="ECO:0000313" key="2">
    <source>
        <dbReference type="EMBL" id="MTV50538.1"/>
    </source>
</evidence>
<comment type="caution">
    <text evidence="2">The sequence shown here is derived from an EMBL/GenBank/DDBJ whole genome shotgun (WGS) entry which is preliminary data.</text>
</comment>
<evidence type="ECO:0000313" key="3">
    <source>
        <dbReference type="Proteomes" id="UP000430670"/>
    </source>
</evidence>
<dbReference type="RefSeq" id="WP_155477620.1">
    <property type="nucleotide sequence ID" value="NZ_WNKU01000027.1"/>
</dbReference>
<gene>
    <name evidence="2" type="ORF">GJ688_16455</name>
</gene>
<reference evidence="2 3" key="1">
    <citation type="submission" date="2019-11" db="EMBL/GenBank/DDBJ databases">
        <title>Whole-genome sequence of a the green, strictly anaerobic photosynthetic bacterium Heliobacillus mobilis DSM 6151.</title>
        <authorList>
            <person name="Kyndt J.A."/>
            <person name="Meyer T.E."/>
        </authorList>
    </citation>
    <scope>NUCLEOTIDE SEQUENCE [LARGE SCALE GENOMIC DNA]</scope>
    <source>
        <strain evidence="2 3">DSM 6151</strain>
    </source>
</reference>
<dbReference type="GO" id="GO:0003677">
    <property type="term" value="F:DNA binding"/>
    <property type="evidence" value="ECO:0007669"/>
    <property type="project" value="InterPro"/>
</dbReference>
<dbReference type="Gene3D" id="3.40.1360.10">
    <property type="match status" value="1"/>
</dbReference>